<dbReference type="Pfam" id="PF00356">
    <property type="entry name" value="LacI"/>
    <property type="match status" value="1"/>
</dbReference>
<dbReference type="PANTHER" id="PTHR30146:SF109">
    <property type="entry name" value="HTH-TYPE TRANSCRIPTIONAL REGULATOR GALS"/>
    <property type="match status" value="1"/>
</dbReference>
<dbReference type="CDD" id="cd01392">
    <property type="entry name" value="HTH_LacI"/>
    <property type="match status" value="1"/>
</dbReference>
<dbReference type="PANTHER" id="PTHR30146">
    <property type="entry name" value="LACI-RELATED TRANSCRIPTIONAL REPRESSOR"/>
    <property type="match status" value="1"/>
</dbReference>
<dbReference type="PROSITE" id="PS50932">
    <property type="entry name" value="HTH_LACI_2"/>
    <property type="match status" value="1"/>
</dbReference>
<reference evidence="5 6" key="1">
    <citation type="submission" date="2020-08" db="EMBL/GenBank/DDBJ databases">
        <title>Genome public.</title>
        <authorList>
            <person name="Liu C."/>
            <person name="Sun Q."/>
        </authorList>
    </citation>
    <scope>NUCLEOTIDE SEQUENCE [LARGE SCALE GENOMIC DNA]</scope>
    <source>
        <strain evidence="5 6">NSJ-66</strain>
    </source>
</reference>
<name>A0ABR7HFQ9_9FIRM</name>
<dbReference type="SMART" id="SM00354">
    <property type="entry name" value="HTH_LACI"/>
    <property type="match status" value="1"/>
</dbReference>
<dbReference type="CDD" id="cd01544">
    <property type="entry name" value="PBP1_GalR"/>
    <property type="match status" value="1"/>
</dbReference>
<dbReference type="EMBL" id="JACOPB010000024">
    <property type="protein sequence ID" value="MBC5712018.1"/>
    <property type="molecule type" value="Genomic_DNA"/>
</dbReference>
<sequence length="347" mass="39103">MTLKEIARETGLSVSTVSRIINKENYKCTSREAEEKVWEIVRTSGYTPNLMAKELKKSGFKRPMNRNISCLFARTDNSVAEQFFSPIAQAVEQEALVQGCPLGYSFSMLHISEIQSERINKLEKDGVVVLGKPGAELDRLLREKFKNVVVVGIDVNEVPFDRVRCDGYEAAGKAIRHLYDLGHRRIGYAGLKDISAYDAYFDFFTEHNMKIDESIIHIYKSAFGIDYKAACAFLQAERELLPTAYFCSCDMIAIGIIRACRELKIRVPEDISVVGFDNIEMGQIVSPMLTTINVPMREMGRMAVKILLDRINKGHTSPISIEFPTELIKRESSTAILVKKAWAAAQK</sequence>
<dbReference type="InterPro" id="IPR046335">
    <property type="entry name" value="LacI/GalR-like_sensor"/>
</dbReference>
<feature type="domain" description="HTH lacI-type" evidence="4">
    <location>
        <begin position="1"/>
        <end position="57"/>
    </location>
</feature>
<keyword evidence="2 5" id="KW-0238">DNA-binding</keyword>
<dbReference type="SUPFAM" id="SSF53822">
    <property type="entry name" value="Periplasmic binding protein-like I"/>
    <property type="match status" value="1"/>
</dbReference>
<dbReference type="Proteomes" id="UP000634672">
    <property type="component" value="Unassembled WGS sequence"/>
</dbReference>
<dbReference type="RefSeq" id="WP_187024530.1">
    <property type="nucleotide sequence ID" value="NZ_JACOPB010000024.1"/>
</dbReference>
<evidence type="ECO:0000259" key="4">
    <source>
        <dbReference type="PROSITE" id="PS50932"/>
    </source>
</evidence>
<evidence type="ECO:0000313" key="6">
    <source>
        <dbReference type="Proteomes" id="UP000634672"/>
    </source>
</evidence>
<dbReference type="InterPro" id="IPR010982">
    <property type="entry name" value="Lambda_DNA-bd_dom_sf"/>
</dbReference>
<evidence type="ECO:0000256" key="2">
    <source>
        <dbReference type="ARBA" id="ARBA00023125"/>
    </source>
</evidence>
<evidence type="ECO:0000256" key="1">
    <source>
        <dbReference type="ARBA" id="ARBA00023015"/>
    </source>
</evidence>
<evidence type="ECO:0000313" key="5">
    <source>
        <dbReference type="EMBL" id="MBC5712018.1"/>
    </source>
</evidence>
<dbReference type="Pfam" id="PF13377">
    <property type="entry name" value="Peripla_BP_3"/>
    <property type="match status" value="1"/>
</dbReference>
<keyword evidence="1" id="KW-0805">Transcription regulation</keyword>
<evidence type="ECO:0000256" key="3">
    <source>
        <dbReference type="ARBA" id="ARBA00023163"/>
    </source>
</evidence>
<dbReference type="Gene3D" id="1.10.260.40">
    <property type="entry name" value="lambda repressor-like DNA-binding domains"/>
    <property type="match status" value="1"/>
</dbReference>
<dbReference type="SUPFAM" id="SSF47413">
    <property type="entry name" value="lambda repressor-like DNA-binding domains"/>
    <property type="match status" value="1"/>
</dbReference>
<comment type="caution">
    <text evidence="5">The sequence shown here is derived from an EMBL/GenBank/DDBJ whole genome shotgun (WGS) entry which is preliminary data.</text>
</comment>
<dbReference type="InterPro" id="IPR028082">
    <property type="entry name" value="Peripla_BP_I"/>
</dbReference>
<dbReference type="Gene3D" id="3.40.50.2300">
    <property type="match status" value="2"/>
</dbReference>
<gene>
    <name evidence="5" type="ORF">H8S75_29270</name>
</gene>
<dbReference type="GO" id="GO:0003677">
    <property type="term" value="F:DNA binding"/>
    <property type="evidence" value="ECO:0007669"/>
    <property type="project" value="UniProtKB-KW"/>
</dbReference>
<keyword evidence="6" id="KW-1185">Reference proteome</keyword>
<accession>A0ABR7HFQ9</accession>
<proteinExistence type="predicted"/>
<dbReference type="InterPro" id="IPR000843">
    <property type="entry name" value="HTH_LacI"/>
</dbReference>
<protein>
    <submittedName>
        <fullName evidence="5">LacI family DNA-binding transcriptional regulator</fullName>
    </submittedName>
</protein>
<keyword evidence="3" id="KW-0804">Transcription</keyword>
<organism evidence="5 6">
    <name type="scientific">Hungatella hominis</name>
    <dbReference type="NCBI Taxonomy" id="2763050"/>
    <lineage>
        <taxon>Bacteria</taxon>
        <taxon>Bacillati</taxon>
        <taxon>Bacillota</taxon>
        <taxon>Clostridia</taxon>
        <taxon>Lachnospirales</taxon>
        <taxon>Lachnospiraceae</taxon>
        <taxon>Hungatella</taxon>
    </lineage>
</organism>